<dbReference type="Gene3D" id="3.90.1200.10">
    <property type="match status" value="1"/>
</dbReference>
<dbReference type="InterPro" id="IPR002575">
    <property type="entry name" value="Aminoglycoside_PTrfase"/>
</dbReference>
<feature type="compositionally biased region" description="Basic residues" evidence="1">
    <location>
        <begin position="1"/>
        <end position="12"/>
    </location>
</feature>
<protein>
    <submittedName>
        <fullName evidence="3">Aminoglycoside phosphotransferase family protein</fullName>
    </submittedName>
</protein>
<organism evidence="3 4">
    <name type="scientific">Kribbella speibonae</name>
    <dbReference type="NCBI Taxonomy" id="1572660"/>
    <lineage>
        <taxon>Bacteria</taxon>
        <taxon>Bacillati</taxon>
        <taxon>Actinomycetota</taxon>
        <taxon>Actinomycetes</taxon>
        <taxon>Propionibacteriales</taxon>
        <taxon>Kribbellaceae</taxon>
        <taxon>Kribbella</taxon>
    </lineage>
</organism>
<evidence type="ECO:0000256" key="1">
    <source>
        <dbReference type="SAM" id="MobiDB-lite"/>
    </source>
</evidence>
<name>A0A4V6N434_9ACTN</name>
<feature type="region of interest" description="Disordered" evidence="1">
    <location>
        <begin position="1"/>
        <end position="23"/>
    </location>
</feature>
<dbReference type="SUPFAM" id="SSF56112">
    <property type="entry name" value="Protein kinase-like (PK-like)"/>
    <property type="match status" value="1"/>
</dbReference>
<gene>
    <name evidence="3" type="ORF">E0H92_34050</name>
</gene>
<dbReference type="AlphaFoldDB" id="A0A4V6N434"/>
<proteinExistence type="predicted"/>
<dbReference type="Proteomes" id="UP000294225">
    <property type="component" value="Unassembled WGS sequence"/>
</dbReference>
<dbReference type="EMBL" id="SJKC01000005">
    <property type="protein sequence ID" value="TCC33172.1"/>
    <property type="molecule type" value="Genomic_DNA"/>
</dbReference>
<evidence type="ECO:0000313" key="3">
    <source>
        <dbReference type="EMBL" id="TCC33172.1"/>
    </source>
</evidence>
<evidence type="ECO:0000313" key="4">
    <source>
        <dbReference type="Proteomes" id="UP000294225"/>
    </source>
</evidence>
<dbReference type="InterPro" id="IPR011009">
    <property type="entry name" value="Kinase-like_dom_sf"/>
</dbReference>
<comment type="caution">
    <text evidence="3">The sequence shown here is derived from an EMBL/GenBank/DDBJ whole genome shotgun (WGS) entry which is preliminary data.</text>
</comment>
<feature type="domain" description="Aminoglycoside phosphotransferase" evidence="2">
    <location>
        <begin position="77"/>
        <end position="259"/>
    </location>
</feature>
<keyword evidence="3" id="KW-0808">Transferase</keyword>
<sequence>MDSHARRGRSGARRVLPTAPVGPLAGRECLGGEAVTEHKIEFRFSENPWAPTAVIEEVNARTGSGLVLTGLADQDGGSSSAAFVAWADGRESAMTRTRTPLAVMRQTASVLNKVRGQGLPVPEHQLVMELSDGYVAVVQERLPGHHVNALDETTAASFVAMNNRFAGLLRHDPQVPRPRAFPDVDGVFENTIGRLGKRGRRLLARLLEVDGGRPFRMQGDDLVHTDYTPGNVLFDDTGNVTGVVDWNTGTARGDRHYALLGLHWGSIGRKTVGTEELKVVENELAHLTPATRRSYEAHWMVDQVHESVLKHFSPERIEADVARAEKFLG</sequence>
<evidence type="ECO:0000259" key="2">
    <source>
        <dbReference type="Pfam" id="PF01636"/>
    </source>
</evidence>
<dbReference type="GO" id="GO:0016740">
    <property type="term" value="F:transferase activity"/>
    <property type="evidence" value="ECO:0007669"/>
    <property type="project" value="UniProtKB-KW"/>
</dbReference>
<reference evidence="3 4" key="1">
    <citation type="submission" date="2019-02" db="EMBL/GenBank/DDBJ databases">
        <title>Kribbella capetownensis sp. nov. and Kribbella speibonae sp. nov., isolated from soil.</title>
        <authorList>
            <person name="Curtis S.M."/>
            <person name="Norton I."/>
            <person name="Everest G.J."/>
            <person name="Meyers P.R."/>
        </authorList>
    </citation>
    <scope>NUCLEOTIDE SEQUENCE [LARGE SCALE GENOMIC DNA]</scope>
    <source>
        <strain evidence="3 4">YM55</strain>
    </source>
</reference>
<accession>A0A4V6N434</accession>
<dbReference type="Pfam" id="PF01636">
    <property type="entry name" value="APH"/>
    <property type="match status" value="1"/>
</dbReference>